<evidence type="ECO:0000313" key="1">
    <source>
        <dbReference type="EMBL" id="CAG8642157.1"/>
    </source>
</evidence>
<feature type="non-terminal residue" evidence="1">
    <location>
        <position position="78"/>
    </location>
</feature>
<proteinExistence type="predicted"/>
<dbReference type="EMBL" id="CAJVPV010009505">
    <property type="protein sequence ID" value="CAG8642157.1"/>
    <property type="molecule type" value="Genomic_DNA"/>
</dbReference>
<name>A0A9N9GZW5_9GLOM</name>
<comment type="caution">
    <text evidence="1">The sequence shown here is derived from an EMBL/GenBank/DDBJ whole genome shotgun (WGS) entry which is preliminary data.</text>
</comment>
<dbReference type="Proteomes" id="UP000789342">
    <property type="component" value="Unassembled WGS sequence"/>
</dbReference>
<protein>
    <submittedName>
        <fullName evidence="1">3582_t:CDS:1</fullName>
    </submittedName>
</protein>
<gene>
    <name evidence="1" type="ORF">AMORRO_LOCUS9565</name>
</gene>
<accession>A0A9N9GZW5</accession>
<dbReference type="AlphaFoldDB" id="A0A9N9GZW5"/>
<reference evidence="1" key="1">
    <citation type="submission" date="2021-06" db="EMBL/GenBank/DDBJ databases">
        <authorList>
            <person name="Kallberg Y."/>
            <person name="Tangrot J."/>
            <person name="Rosling A."/>
        </authorList>
    </citation>
    <scope>NUCLEOTIDE SEQUENCE</scope>
    <source>
        <strain evidence="1">CL551</strain>
    </source>
</reference>
<organism evidence="1 2">
    <name type="scientific">Acaulospora morrowiae</name>
    <dbReference type="NCBI Taxonomy" id="94023"/>
    <lineage>
        <taxon>Eukaryota</taxon>
        <taxon>Fungi</taxon>
        <taxon>Fungi incertae sedis</taxon>
        <taxon>Mucoromycota</taxon>
        <taxon>Glomeromycotina</taxon>
        <taxon>Glomeromycetes</taxon>
        <taxon>Diversisporales</taxon>
        <taxon>Acaulosporaceae</taxon>
        <taxon>Acaulospora</taxon>
    </lineage>
</organism>
<evidence type="ECO:0000313" key="2">
    <source>
        <dbReference type="Proteomes" id="UP000789342"/>
    </source>
</evidence>
<sequence>MDKGELDVNSVNVDVSMNDSSRHKIKEITFREDEVLRSFGITRRVTAKAAFSTVTNKETIQILVNGTFMDAPMVLRVK</sequence>
<keyword evidence="2" id="KW-1185">Reference proteome</keyword>